<sequence>MATPLNQTTIKKENKQLVLHYIRKHEPVSRARIAQMTGLNKGTISTLVAELIEEELLTEIGTGKSSGGRKPVLLQVNKHAGYSIGIDIGVQHILGTLTDLGSNQLVTERKPLKETSFFYVVNEVLSMIRYLTRHIPESAYGLIGIGVGVPAIVSIHGEIIHAPNLKWRHVDLKKELRKCNVPIWIDNEANYGALGQHLTEQTTKIDTTLYISAGIGIGAGLLLNGELYKGTHGFAGEVGHMTMDVNGPICRCGNYGCWELFASEQALLSYTGSEQTLEELITLARNGDAATLDAFRNVATYLGKGIVSLIHIFSPDQIIIGNRLAMASDFLYEEMNKTISSRLVTDQQHTPISFSTLHNDATALGATSFSIDQFFQDDTAHKKARST</sequence>
<evidence type="ECO:0000256" key="2">
    <source>
        <dbReference type="ARBA" id="ARBA00006479"/>
    </source>
</evidence>
<accession>A0ABU9VHX8</accession>
<dbReference type="InterPro" id="IPR043129">
    <property type="entry name" value="ATPase_NBD"/>
</dbReference>
<keyword evidence="3" id="KW-0119">Carbohydrate metabolism</keyword>
<comment type="caution">
    <text evidence="5">The sequence shown here is derived from an EMBL/GenBank/DDBJ whole genome shotgun (WGS) entry which is preliminary data.</text>
</comment>
<reference evidence="5 6" key="1">
    <citation type="submission" date="2024-03" db="EMBL/GenBank/DDBJ databases">
        <title>Bacilli Hybrid Assemblies.</title>
        <authorList>
            <person name="Kovac J."/>
        </authorList>
    </citation>
    <scope>NUCLEOTIDE SEQUENCE [LARGE SCALE GENOMIC DNA]</scope>
    <source>
        <strain evidence="5 6">FSL R7-0666</strain>
    </source>
</reference>
<evidence type="ECO:0000256" key="1">
    <source>
        <dbReference type="ARBA" id="ARBA00002486"/>
    </source>
</evidence>
<dbReference type="InterPro" id="IPR000835">
    <property type="entry name" value="HTH_MarR-typ"/>
</dbReference>
<feature type="domain" description="HTH marR-type" evidence="4">
    <location>
        <begin position="18"/>
        <end position="58"/>
    </location>
</feature>
<keyword evidence="6" id="KW-1185">Reference proteome</keyword>
<name>A0ABU9VHX8_9BACI</name>
<dbReference type="InterPro" id="IPR036390">
    <property type="entry name" value="WH_DNA-bd_sf"/>
</dbReference>
<dbReference type="Gene3D" id="3.30.420.40">
    <property type="match status" value="2"/>
</dbReference>
<keyword evidence="3" id="KW-0859">Xylose metabolism</keyword>
<dbReference type="Proteomes" id="UP001418796">
    <property type="component" value="Unassembled WGS sequence"/>
</dbReference>
<organism evidence="5 6">
    <name type="scientific">Alkalicoccobacillus gibsonii</name>
    <dbReference type="NCBI Taxonomy" id="79881"/>
    <lineage>
        <taxon>Bacteria</taxon>
        <taxon>Bacillati</taxon>
        <taxon>Bacillota</taxon>
        <taxon>Bacilli</taxon>
        <taxon>Bacillales</taxon>
        <taxon>Bacillaceae</taxon>
        <taxon>Alkalicoccobacillus</taxon>
    </lineage>
</organism>
<comment type="function">
    <text evidence="1">Transcriptional repressor of xylose-utilizing enzymes.</text>
</comment>
<dbReference type="InterPro" id="IPR036388">
    <property type="entry name" value="WH-like_DNA-bd_sf"/>
</dbReference>
<evidence type="ECO:0000313" key="6">
    <source>
        <dbReference type="Proteomes" id="UP001418796"/>
    </source>
</evidence>
<proteinExistence type="inferred from homology"/>
<dbReference type="SUPFAM" id="SSF46785">
    <property type="entry name" value="Winged helix' DNA-binding domain"/>
    <property type="match status" value="1"/>
</dbReference>
<dbReference type="EMBL" id="JBCITK010000001">
    <property type="protein sequence ID" value="MEN0643521.1"/>
    <property type="molecule type" value="Genomic_DNA"/>
</dbReference>
<dbReference type="Gene3D" id="1.10.10.10">
    <property type="entry name" value="Winged helix-like DNA-binding domain superfamily/Winged helix DNA-binding domain"/>
    <property type="match status" value="1"/>
</dbReference>
<dbReference type="RefSeq" id="WP_343130430.1">
    <property type="nucleotide sequence ID" value="NZ_JBCITK010000001.1"/>
</dbReference>
<dbReference type="Pfam" id="PF00480">
    <property type="entry name" value="ROK"/>
    <property type="match status" value="1"/>
</dbReference>
<gene>
    <name evidence="5" type="ORF">MKY91_10220</name>
</gene>
<comment type="similarity">
    <text evidence="2">Belongs to the ROK (NagC/XylR) family.</text>
</comment>
<dbReference type="InterPro" id="IPR000600">
    <property type="entry name" value="ROK"/>
</dbReference>
<protein>
    <submittedName>
        <fullName evidence="5">ROK family transcriptional regulator</fullName>
    </submittedName>
</protein>
<evidence type="ECO:0000256" key="3">
    <source>
        <dbReference type="ARBA" id="ARBA00022629"/>
    </source>
</evidence>
<dbReference type="CDD" id="cd24076">
    <property type="entry name" value="ASKHA_ATPase_ROK_BsXylR-like"/>
    <property type="match status" value="1"/>
</dbReference>
<evidence type="ECO:0000313" key="5">
    <source>
        <dbReference type="EMBL" id="MEN0643521.1"/>
    </source>
</evidence>
<dbReference type="PANTHER" id="PTHR18964:SF149">
    <property type="entry name" value="BIFUNCTIONAL UDP-N-ACETYLGLUCOSAMINE 2-EPIMERASE_N-ACETYLMANNOSAMINE KINASE"/>
    <property type="match status" value="1"/>
</dbReference>
<dbReference type="PANTHER" id="PTHR18964">
    <property type="entry name" value="ROK (REPRESSOR, ORF, KINASE) FAMILY"/>
    <property type="match status" value="1"/>
</dbReference>
<dbReference type="SUPFAM" id="SSF53067">
    <property type="entry name" value="Actin-like ATPase domain"/>
    <property type="match status" value="1"/>
</dbReference>
<dbReference type="Pfam" id="PF12802">
    <property type="entry name" value="MarR_2"/>
    <property type="match status" value="1"/>
</dbReference>
<evidence type="ECO:0000259" key="4">
    <source>
        <dbReference type="Pfam" id="PF12802"/>
    </source>
</evidence>